<feature type="transmembrane region" description="Helical" evidence="9">
    <location>
        <begin position="323"/>
        <end position="346"/>
    </location>
</feature>
<keyword evidence="4" id="KW-0808">Transferase</keyword>
<evidence type="ECO:0000313" key="10">
    <source>
        <dbReference type="EMBL" id="RDS86045.1"/>
    </source>
</evidence>
<evidence type="ECO:0000256" key="3">
    <source>
        <dbReference type="ARBA" id="ARBA00022676"/>
    </source>
</evidence>
<gene>
    <name evidence="10" type="ORF">DWU99_01880</name>
</gene>
<feature type="transmembrane region" description="Helical" evidence="9">
    <location>
        <begin position="136"/>
        <end position="155"/>
    </location>
</feature>
<comment type="subcellular location">
    <subcellularLocation>
        <location evidence="1">Cell membrane</location>
        <topology evidence="1">Multi-pass membrane protein</topology>
    </subcellularLocation>
</comment>
<feature type="transmembrane region" description="Helical" evidence="9">
    <location>
        <begin position="161"/>
        <end position="181"/>
    </location>
</feature>
<keyword evidence="3" id="KW-0328">Glycosyltransferase</keyword>
<name>A0A370XCV4_9GAMM</name>
<dbReference type="GO" id="GO:0009103">
    <property type="term" value="P:lipopolysaccharide biosynthetic process"/>
    <property type="evidence" value="ECO:0007669"/>
    <property type="project" value="UniProtKB-ARBA"/>
</dbReference>
<evidence type="ECO:0000256" key="5">
    <source>
        <dbReference type="ARBA" id="ARBA00022692"/>
    </source>
</evidence>
<feature type="transmembrane region" description="Helical" evidence="9">
    <location>
        <begin position="201"/>
        <end position="225"/>
    </location>
</feature>
<feature type="transmembrane region" description="Helical" evidence="9">
    <location>
        <begin position="111"/>
        <end position="129"/>
    </location>
</feature>
<evidence type="ECO:0000256" key="7">
    <source>
        <dbReference type="ARBA" id="ARBA00023136"/>
    </source>
</evidence>
<dbReference type="GO" id="GO:0010041">
    <property type="term" value="P:response to iron(III) ion"/>
    <property type="evidence" value="ECO:0007669"/>
    <property type="project" value="TreeGrafter"/>
</dbReference>
<sequence length="666" mass="73974">MATRGACGCTVGRSALSHWKQREDWRVNVSLRAPARWQAWVFGLVALIACCGAFVGLSSSGLWIDELFTVHLIHHDGGLGEVFRRALTDTHPPLYYFFLYEWTRMAGFSESSLRLPSAVFAVLAIVIFATGTRRILSPAAIAFACAVATLSAFWFDQSQNARSYALCMAFAAGLLSLALALRARVRARNDFPTAHWLGLSVLGLLASLTHAYLLLALGMVLLFLILSVSSWRLRVALVITGLVVLAFNVAYYKMMMHSSQQDMQNMWFGNDVGFFKNQFHEAIIRLMARQTIAVVALLILFGIQRRIVGEPYFVFDELDTRWATALACFVLIGVIVCGIGTSLLVAPSFSDRNLLTCAPFAWLLLGRLYDAVGPRGYSRSSTIIAVLIMLLVGSYLLLLRGRELPRTESWRTTAQYVEQLPGCSNQQIPVILPYRFGHSTAFFRALAEHDFFGYYLPKTAQTQAYLPAEFAERRLANGLPQLLASRAANADTGGCTLLAWGVHDLDETSALKIALDLARQPGVAPRRVVMQEFDTYERWRLVWRRNPEGYVYLAIPQAASGASVEPPPSLDIQLTNHDRATLGDRVVVDLLNTYAGPTRAPYSLDTYSIQRWAPQKPPREDFLSVHRLTCDPATTKADWDVWPDPADPGCSDRPLPTSAGRIDGRL</sequence>
<keyword evidence="7 9" id="KW-0472">Membrane</keyword>
<evidence type="ECO:0000256" key="9">
    <source>
        <dbReference type="SAM" id="Phobius"/>
    </source>
</evidence>
<feature type="transmembrane region" description="Helical" evidence="9">
    <location>
        <begin position="381"/>
        <end position="399"/>
    </location>
</feature>
<keyword evidence="5 9" id="KW-0812">Transmembrane</keyword>
<feature type="transmembrane region" description="Helical" evidence="9">
    <location>
        <begin position="231"/>
        <end position="251"/>
    </location>
</feature>
<evidence type="ECO:0000256" key="8">
    <source>
        <dbReference type="SAM" id="MobiDB-lite"/>
    </source>
</evidence>
<organism evidence="10 11">
    <name type="scientific">Dyella psychrodurans</name>
    <dbReference type="NCBI Taxonomy" id="1927960"/>
    <lineage>
        <taxon>Bacteria</taxon>
        <taxon>Pseudomonadati</taxon>
        <taxon>Pseudomonadota</taxon>
        <taxon>Gammaproteobacteria</taxon>
        <taxon>Lysobacterales</taxon>
        <taxon>Rhodanobacteraceae</taxon>
        <taxon>Dyella</taxon>
    </lineage>
</organism>
<dbReference type="EMBL" id="QRBF01000001">
    <property type="protein sequence ID" value="RDS86045.1"/>
    <property type="molecule type" value="Genomic_DNA"/>
</dbReference>
<comment type="caution">
    <text evidence="10">The sequence shown here is derived from an EMBL/GenBank/DDBJ whole genome shotgun (WGS) entry which is preliminary data.</text>
</comment>
<evidence type="ECO:0000256" key="1">
    <source>
        <dbReference type="ARBA" id="ARBA00004651"/>
    </source>
</evidence>
<keyword evidence="6 9" id="KW-1133">Transmembrane helix</keyword>
<dbReference type="PANTHER" id="PTHR33908:SF3">
    <property type="entry name" value="UNDECAPRENYL PHOSPHATE-ALPHA-4-AMINO-4-DEOXY-L-ARABINOSE ARABINOSYL TRANSFERASE"/>
    <property type="match status" value="1"/>
</dbReference>
<evidence type="ECO:0000256" key="4">
    <source>
        <dbReference type="ARBA" id="ARBA00022679"/>
    </source>
</evidence>
<dbReference type="AlphaFoldDB" id="A0A370XCV4"/>
<feature type="transmembrane region" description="Helical" evidence="9">
    <location>
        <begin position="286"/>
        <end position="303"/>
    </location>
</feature>
<keyword evidence="2" id="KW-1003">Cell membrane</keyword>
<dbReference type="PANTHER" id="PTHR33908">
    <property type="entry name" value="MANNOSYLTRANSFERASE YKCB-RELATED"/>
    <property type="match status" value="1"/>
</dbReference>
<accession>A0A370XCV4</accession>
<feature type="transmembrane region" description="Helical" evidence="9">
    <location>
        <begin position="40"/>
        <end position="64"/>
    </location>
</feature>
<feature type="region of interest" description="Disordered" evidence="8">
    <location>
        <begin position="639"/>
        <end position="666"/>
    </location>
</feature>
<protein>
    <submittedName>
        <fullName evidence="10">Uncharacterized protein</fullName>
    </submittedName>
</protein>
<evidence type="ECO:0000256" key="6">
    <source>
        <dbReference type="ARBA" id="ARBA00022989"/>
    </source>
</evidence>
<dbReference type="InterPro" id="IPR050297">
    <property type="entry name" value="LipidA_mod_glycosyltrf_83"/>
</dbReference>
<reference evidence="10 11" key="1">
    <citation type="submission" date="2018-07" db="EMBL/GenBank/DDBJ databases">
        <title>Dyella monticola sp. nov. and Dyella psychrodurans sp. nov. isolated from monsoon evergreen broad-leaved forest soil of Dinghu Mountain, China.</title>
        <authorList>
            <person name="Gao Z."/>
            <person name="Qiu L."/>
        </authorList>
    </citation>
    <scope>NUCLEOTIDE SEQUENCE [LARGE SCALE GENOMIC DNA]</scope>
    <source>
        <strain evidence="10 11">4MSK11</strain>
    </source>
</reference>
<dbReference type="GO" id="GO:0005886">
    <property type="term" value="C:plasma membrane"/>
    <property type="evidence" value="ECO:0007669"/>
    <property type="project" value="UniProtKB-SubCell"/>
</dbReference>
<dbReference type="GO" id="GO:0016763">
    <property type="term" value="F:pentosyltransferase activity"/>
    <property type="evidence" value="ECO:0007669"/>
    <property type="project" value="TreeGrafter"/>
</dbReference>
<dbReference type="Proteomes" id="UP000255334">
    <property type="component" value="Unassembled WGS sequence"/>
</dbReference>
<keyword evidence="11" id="KW-1185">Reference proteome</keyword>
<evidence type="ECO:0000256" key="2">
    <source>
        <dbReference type="ARBA" id="ARBA00022475"/>
    </source>
</evidence>
<evidence type="ECO:0000313" key="11">
    <source>
        <dbReference type="Proteomes" id="UP000255334"/>
    </source>
</evidence>
<proteinExistence type="predicted"/>